<dbReference type="AlphaFoldDB" id="A0AAV8WSL8"/>
<keyword evidence="3" id="KW-1185">Reference proteome</keyword>
<dbReference type="PROSITE" id="PS50994">
    <property type="entry name" value="INTEGRASE"/>
    <property type="match status" value="1"/>
</dbReference>
<evidence type="ECO:0000259" key="1">
    <source>
        <dbReference type="PROSITE" id="PS50994"/>
    </source>
</evidence>
<dbReference type="GO" id="GO:0003676">
    <property type="term" value="F:nucleic acid binding"/>
    <property type="evidence" value="ECO:0007669"/>
    <property type="project" value="InterPro"/>
</dbReference>
<dbReference type="InterPro" id="IPR036397">
    <property type="entry name" value="RNaseH_sf"/>
</dbReference>
<evidence type="ECO:0000313" key="3">
    <source>
        <dbReference type="Proteomes" id="UP001162156"/>
    </source>
</evidence>
<comment type="caution">
    <text evidence="2">The sequence shown here is derived from an EMBL/GenBank/DDBJ whole genome shotgun (WGS) entry which is preliminary data.</text>
</comment>
<sequence>MTDRFTRWPKGIPLQDITAEVVVRTLVEVWIFRFGVPAAITTDKGRQFESCLFKELTRLI</sequence>
<dbReference type="EMBL" id="JANEYF010005151">
    <property type="protein sequence ID" value="KAJ8929015.1"/>
    <property type="molecule type" value="Genomic_DNA"/>
</dbReference>
<dbReference type="Gene3D" id="3.30.420.10">
    <property type="entry name" value="Ribonuclease H-like superfamily/Ribonuclease H"/>
    <property type="match status" value="1"/>
</dbReference>
<dbReference type="InterPro" id="IPR012337">
    <property type="entry name" value="RNaseH-like_sf"/>
</dbReference>
<evidence type="ECO:0000313" key="2">
    <source>
        <dbReference type="EMBL" id="KAJ8929015.1"/>
    </source>
</evidence>
<proteinExistence type="predicted"/>
<dbReference type="Proteomes" id="UP001162156">
    <property type="component" value="Unassembled WGS sequence"/>
</dbReference>
<accession>A0AAV8WSL8</accession>
<dbReference type="SUPFAM" id="SSF53098">
    <property type="entry name" value="Ribonuclease H-like"/>
    <property type="match status" value="1"/>
</dbReference>
<feature type="domain" description="Integrase catalytic" evidence="1">
    <location>
        <begin position="1"/>
        <end position="60"/>
    </location>
</feature>
<protein>
    <recommendedName>
        <fullName evidence="1">Integrase catalytic domain-containing protein</fullName>
    </recommendedName>
</protein>
<dbReference type="GO" id="GO:0015074">
    <property type="term" value="P:DNA integration"/>
    <property type="evidence" value="ECO:0007669"/>
    <property type="project" value="InterPro"/>
</dbReference>
<dbReference type="InterPro" id="IPR001584">
    <property type="entry name" value="Integrase_cat-core"/>
</dbReference>
<name>A0AAV8WSL8_9CUCU</name>
<reference evidence="2" key="1">
    <citation type="journal article" date="2023" name="Insect Mol. Biol.">
        <title>Genome sequencing provides insights into the evolution of gene families encoding plant cell wall-degrading enzymes in longhorned beetles.</title>
        <authorList>
            <person name="Shin N.R."/>
            <person name="Okamura Y."/>
            <person name="Kirsch R."/>
            <person name="Pauchet Y."/>
        </authorList>
    </citation>
    <scope>NUCLEOTIDE SEQUENCE</scope>
    <source>
        <strain evidence="2">RBIC_L_NR</strain>
    </source>
</reference>
<gene>
    <name evidence="2" type="ORF">NQ314_018326</name>
</gene>
<organism evidence="2 3">
    <name type="scientific">Rhamnusium bicolor</name>
    <dbReference type="NCBI Taxonomy" id="1586634"/>
    <lineage>
        <taxon>Eukaryota</taxon>
        <taxon>Metazoa</taxon>
        <taxon>Ecdysozoa</taxon>
        <taxon>Arthropoda</taxon>
        <taxon>Hexapoda</taxon>
        <taxon>Insecta</taxon>
        <taxon>Pterygota</taxon>
        <taxon>Neoptera</taxon>
        <taxon>Endopterygota</taxon>
        <taxon>Coleoptera</taxon>
        <taxon>Polyphaga</taxon>
        <taxon>Cucujiformia</taxon>
        <taxon>Chrysomeloidea</taxon>
        <taxon>Cerambycidae</taxon>
        <taxon>Lepturinae</taxon>
        <taxon>Rhagiini</taxon>
        <taxon>Rhamnusium</taxon>
    </lineage>
</organism>